<proteinExistence type="predicted"/>
<evidence type="ECO:0000313" key="1">
    <source>
        <dbReference type="EMBL" id="KOX92829.1"/>
    </source>
</evidence>
<dbReference type="PATRIC" id="fig|1705562.3.peg.217"/>
<dbReference type="RefSeq" id="WP_053967982.1">
    <property type="nucleotide sequence ID" value="NZ_LIUF01000003.1"/>
</dbReference>
<dbReference type="EMBL" id="LIUF01000003">
    <property type="protein sequence ID" value="KOX92829.1"/>
    <property type="molecule type" value="Genomic_DNA"/>
</dbReference>
<keyword evidence="2" id="KW-1185">Reference proteome</keyword>
<protein>
    <submittedName>
        <fullName evidence="1">Uncharacterized protein</fullName>
    </submittedName>
</protein>
<evidence type="ECO:0000313" key="2">
    <source>
        <dbReference type="Proteomes" id="UP000037729"/>
    </source>
</evidence>
<dbReference type="OrthoDB" id="203024at2157"/>
<reference evidence="1 2" key="1">
    <citation type="submission" date="2015-08" db="EMBL/GenBank/DDBJ databases">
        <title>Genomes of Isolates from Cabo Rojo, PR.</title>
        <authorList>
            <person name="Sanchez-Nieves R.L."/>
            <person name="Montalvo-Rodriguez R."/>
        </authorList>
    </citation>
    <scope>NUCLEOTIDE SEQUENCE [LARGE SCALE GENOMIC DNA]</scope>
    <source>
        <strain evidence="1 2">SL3</strain>
    </source>
</reference>
<accession>A0A0M9AIP8</accession>
<name>A0A0M9AIP8_9EURY</name>
<comment type="caution">
    <text evidence="1">The sequence shown here is derived from an EMBL/GenBank/DDBJ whole genome shotgun (WGS) entry which is preliminary data.</text>
</comment>
<sequence length="129" mass="14596">MVSPSYSWDETDYGYELDNKRISVDEMKMERWDTGERIETTAFNVQVRIGTPGYASPKDVLAYEDPKPAWEAANILTHFLEEWGKMGLSELQNTPSGDSLPTGLAEDDPIDLFEASLGYNDFKLKRALP</sequence>
<gene>
    <name evidence="1" type="ORF">AMS69_10245</name>
</gene>
<dbReference type="AlphaFoldDB" id="A0A0M9AIP8"/>
<dbReference type="Proteomes" id="UP000037729">
    <property type="component" value="Unassembled WGS sequence"/>
</dbReference>
<organism evidence="1 2">
    <name type="scientific">Haloarcula rubripromontorii</name>
    <dbReference type="NCBI Taxonomy" id="1705562"/>
    <lineage>
        <taxon>Archaea</taxon>
        <taxon>Methanobacteriati</taxon>
        <taxon>Methanobacteriota</taxon>
        <taxon>Stenosarchaea group</taxon>
        <taxon>Halobacteria</taxon>
        <taxon>Halobacteriales</taxon>
        <taxon>Haloarculaceae</taxon>
        <taxon>Haloarcula</taxon>
    </lineage>
</organism>